<evidence type="ECO:0000313" key="3">
    <source>
        <dbReference type="Proteomes" id="UP001497482"/>
    </source>
</evidence>
<gene>
    <name evidence="2" type="ORF">KC01_LOCUS31910</name>
</gene>
<evidence type="ECO:0000256" key="1">
    <source>
        <dbReference type="SAM" id="MobiDB-lite"/>
    </source>
</evidence>
<sequence>MLRWLSLPKDRNIVAGSSEAQSNQPPPNTLKTNPGPRLKKFLSEVEEGGVWQGVKLSTSRTDDSSFQMLKSQLIDKLVNFISERYNSLDTGRKQLNESGLS</sequence>
<protein>
    <submittedName>
        <fullName evidence="2">Uncharacterized protein</fullName>
    </submittedName>
</protein>
<name>A0AAV2LQY9_KNICA</name>
<dbReference type="AlphaFoldDB" id="A0AAV2LQY9"/>
<accession>A0AAV2LQY9</accession>
<keyword evidence="3" id="KW-1185">Reference proteome</keyword>
<evidence type="ECO:0000313" key="2">
    <source>
        <dbReference type="EMBL" id="CAL1604394.1"/>
    </source>
</evidence>
<reference evidence="2 3" key="1">
    <citation type="submission" date="2024-04" db="EMBL/GenBank/DDBJ databases">
        <authorList>
            <person name="Waldvogel A.-M."/>
            <person name="Schoenle A."/>
        </authorList>
    </citation>
    <scope>NUCLEOTIDE SEQUENCE [LARGE SCALE GENOMIC DNA]</scope>
</reference>
<proteinExistence type="predicted"/>
<organism evidence="2 3">
    <name type="scientific">Knipowitschia caucasica</name>
    <name type="common">Caucasian dwarf goby</name>
    <name type="synonym">Pomatoschistus caucasicus</name>
    <dbReference type="NCBI Taxonomy" id="637954"/>
    <lineage>
        <taxon>Eukaryota</taxon>
        <taxon>Metazoa</taxon>
        <taxon>Chordata</taxon>
        <taxon>Craniata</taxon>
        <taxon>Vertebrata</taxon>
        <taxon>Euteleostomi</taxon>
        <taxon>Actinopterygii</taxon>
        <taxon>Neopterygii</taxon>
        <taxon>Teleostei</taxon>
        <taxon>Neoteleostei</taxon>
        <taxon>Acanthomorphata</taxon>
        <taxon>Gobiaria</taxon>
        <taxon>Gobiiformes</taxon>
        <taxon>Gobioidei</taxon>
        <taxon>Gobiidae</taxon>
        <taxon>Gobiinae</taxon>
        <taxon>Knipowitschia</taxon>
    </lineage>
</organism>
<dbReference type="EMBL" id="OZ035826">
    <property type="protein sequence ID" value="CAL1604394.1"/>
    <property type="molecule type" value="Genomic_DNA"/>
</dbReference>
<dbReference type="Proteomes" id="UP001497482">
    <property type="component" value="Chromosome 4"/>
</dbReference>
<feature type="region of interest" description="Disordered" evidence="1">
    <location>
        <begin position="1"/>
        <end position="36"/>
    </location>
</feature>